<dbReference type="AlphaFoldDB" id="A0A8R1DEA6"/>
<name>A0A8R1DEA6_CAEJA</name>
<evidence type="ECO:0000256" key="2">
    <source>
        <dbReference type="SAM" id="SignalP"/>
    </source>
</evidence>
<protein>
    <recommendedName>
        <fullName evidence="5">Chitin-binding type-2 domain-containing protein</fullName>
    </recommendedName>
</protein>
<evidence type="ECO:0000313" key="3">
    <source>
        <dbReference type="EnsemblMetazoa" id="CJA00174.1"/>
    </source>
</evidence>
<proteinExistence type="predicted"/>
<reference evidence="4" key="1">
    <citation type="submission" date="2010-08" db="EMBL/GenBank/DDBJ databases">
        <authorList>
            <consortium name="Caenorhabditis japonica Sequencing Consortium"/>
            <person name="Wilson R.K."/>
        </authorList>
    </citation>
    <scope>NUCLEOTIDE SEQUENCE [LARGE SCALE GENOMIC DNA]</scope>
    <source>
        <strain evidence="4">DF5081</strain>
    </source>
</reference>
<feature type="signal peptide" evidence="2">
    <location>
        <begin position="1"/>
        <end position="18"/>
    </location>
</feature>
<keyword evidence="2" id="KW-0732">Signal</keyword>
<organism evidence="3 4">
    <name type="scientific">Caenorhabditis japonica</name>
    <dbReference type="NCBI Taxonomy" id="281687"/>
    <lineage>
        <taxon>Eukaryota</taxon>
        <taxon>Metazoa</taxon>
        <taxon>Ecdysozoa</taxon>
        <taxon>Nematoda</taxon>
        <taxon>Chromadorea</taxon>
        <taxon>Rhabditida</taxon>
        <taxon>Rhabditina</taxon>
        <taxon>Rhabditomorpha</taxon>
        <taxon>Rhabditoidea</taxon>
        <taxon>Rhabditidae</taxon>
        <taxon>Peloderinae</taxon>
        <taxon>Caenorhabditis</taxon>
    </lineage>
</organism>
<evidence type="ECO:0008006" key="5">
    <source>
        <dbReference type="Google" id="ProtNLM"/>
    </source>
</evidence>
<accession>A0A8R1DEA6</accession>
<sequence length="168" mass="19561">MLLQALFMMGIMLNTIQTVIDIRDKNSRHNRENIIPFNVFPEKLTSSQCHIEESKVRFEHYLFETCPTTYDATCNDPMFNKYQEFEFRCRFPTFIYHVRERILLSAPVLQWLQSKCGGPLCDDIYFLFYVVPPRHQNRGAPPPPPAPEAAAPNDDVVELPPLVIDEDQ</sequence>
<evidence type="ECO:0000256" key="1">
    <source>
        <dbReference type="SAM" id="MobiDB-lite"/>
    </source>
</evidence>
<feature type="chain" id="PRO_5035906130" description="Chitin-binding type-2 domain-containing protein" evidence="2">
    <location>
        <begin position="19"/>
        <end position="168"/>
    </location>
</feature>
<keyword evidence="4" id="KW-1185">Reference proteome</keyword>
<evidence type="ECO:0000313" key="4">
    <source>
        <dbReference type="Proteomes" id="UP000005237"/>
    </source>
</evidence>
<feature type="region of interest" description="Disordered" evidence="1">
    <location>
        <begin position="137"/>
        <end position="156"/>
    </location>
</feature>
<dbReference type="Proteomes" id="UP000005237">
    <property type="component" value="Unassembled WGS sequence"/>
</dbReference>
<reference evidence="3" key="2">
    <citation type="submission" date="2022-06" db="UniProtKB">
        <authorList>
            <consortium name="EnsemblMetazoa"/>
        </authorList>
    </citation>
    <scope>IDENTIFICATION</scope>
    <source>
        <strain evidence="3">DF5081</strain>
    </source>
</reference>
<dbReference type="EnsemblMetazoa" id="CJA00174.1">
    <property type="protein sequence ID" value="CJA00174.1"/>
    <property type="gene ID" value="WBGene00119376"/>
</dbReference>